<organism evidence="2 3">
    <name type="scientific">Sphingomonas gilva</name>
    <dbReference type="NCBI Taxonomy" id="2305907"/>
    <lineage>
        <taxon>Bacteria</taxon>
        <taxon>Pseudomonadati</taxon>
        <taxon>Pseudomonadota</taxon>
        <taxon>Alphaproteobacteria</taxon>
        <taxon>Sphingomonadales</taxon>
        <taxon>Sphingomonadaceae</taxon>
        <taxon>Sphingomonas</taxon>
    </lineage>
</organism>
<dbReference type="SUPFAM" id="SSF141371">
    <property type="entry name" value="PilZ domain-like"/>
    <property type="match status" value="2"/>
</dbReference>
<proteinExistence type="predicted"/>
<feature type="domain" description="PilZ" evidence="1">
    <location>
        <begin position="21"/>
        <end position="102"/>
    </location>
</feature>
<dbReference type="Proteomes" id="UP000266693">
    <property type="component" value="Unassembled WGS sequence"/>
</dbReference>
<reference evidence="2 3" key="1">
    <citation type="submission" date="2018-08" db="EMBL/GenBank/DDBJ databases">
        <title>The multiple taxonomic identification of Sphingomonas gilva.</title>
        <authorList>
            <person name="Zhu D."/>
            <person name="Zheng S."/>
        </authorList>
    </citation>
    <scope>NUCLEOTIDE SEQUENCE [LARGE SCALE GENOMIC DNA]</scope>
    <source>
        <strain evidence="2 3">ZDH117</strain>
    </source>
</reference>
<name>A0A396RN81_9SPHN</name>
<dbReference type="InterPro" id="IPR009875">
    <property type="entry name" value="PilZ_domain"/>
</dbReference>
<dbReference type="Pfam" id="PF07238">
    <property type="entry name" value="PilZ"/>
    <property type="match status" value="2"/>
</dbReference>
<evidence type="ECO:0000313" key="2">
    <source>
        <dbReference type="EMBL" id="RHW17937.1"/>
    </source>
</evidence>
<comment type="caution">
    <text evidence="2">The sequence shown here is derived from an EMBL/GenBank/DDBJ whole genome shotgun (WGS) entry which is preliminary data.</text>
</comment>
<dbReference type="OrthoDB" id="7929489at2"/>
<evidence type="ECO:0000259" key="1">
    <source>
        <dbReference type="Pfam" id="PF07238"/>
    </source>
</evidence>
<dbReference type="GO" id="GO:0035438">
    <property type="term" value="F:cyclic-di-GMP binding"/>
    <property type="evidence" value="ECO:0007669"/>
    <property type="project" value="InterPro"/>
</dbReference>
<gene>
    <name evidence="2" type="ORF">D1610_05360</name>
</gene>
<sequence length="214" mass="23441">MAAEAYDIGADHAELSPPVPDRRSDFRMMTTLRVGKITCNGEQELCLIRNISHGGLMLRVFADHQVGHEVTVELKSDCVVSGRIAWTRDESVGVTFAEPVDALEMLRNDAGPDGRLPRPPRLDMHSRARLRIGDTDWPVELRDLSQGGAKIRVQDTLAVGDEAVLVVSGLKPVRAVIRWQVGDYAGLAFIGTIPLADLVGWMNARRGIGRRPSA</sequence>
<dbReference type="Gene3D" id="2.40.10.220">
    <property type="entry name" value="predicted glycosyltransferase like domains"/>
    <property type="match status" value="2"/>
</dbReference>
<dbReference type="RefSeq" id="WP_118863128.1">
    <property type="nucleotide sequence ID" value="NZ_QWLV01000002.1"/>
</dbReference>
<evidence type="ECO:0000313" key="3">
    <source>
        <dbReference type="Proteomes" id="UP000266693"/>
    </source>
</evidence>
<protein>
    <submittedName>
        <fullName evidence="2">PilZ domain-containing protein</fullName>
    </submittedName>
</protein>
<accession>A0A396RN81</accession>
<keyword evidence="3" id="KW-1185">Reference proteome</keyword>
<dbReference type="AlphaFoldDB" id="A0A396RN81"/>
<dbReference type="EMBL" id="QWLV01000002">
    <property type="protein sequence ID" value="RHW17937.1"/>
    <property type="molecule type" value="Genomic_DNA"/>
</dbReference>
<feature type="domain" description="PilZ" evidence="1">
    <location>
        <begin position="120"/>
        <end position="190"/>
    </location>
</feature>